<organism evidence="1 2">
    <name type="scientific">Phytopseudomonas punonensis</name>
    <dbReference type="NCBI Taxonomy" id="1220495"/>
    <lineage>
        <taxon>Bacteria</taxon>
        <taxon>Pseudomonadati</taxon>
        <taxon>Pseudomonadota</taxon>
        <taxon>Gammaproteobacteria</taxon>
        <taxon>Pseudomonadales</taxon>
        <taxon>Pseudomonadaceae</taxon>
        <taxon>Phytopseudomonas</taxon>
    </lineage>
</organism>
<name>A0A1M7NJF9_9GAMM</name>
<reference evidence="2" key="1">
    <citation type="submission" date="2016-11" db="EMBL/GenBank/DDBJ databases">
        <authorList>
            <person name="Varghese N."/>
            <person name="Submissions S."/>
        </authorList>
    </citation>
    <scope>NUCLEOTIDE SEQUENCE [LARGE SCALE GENOMIC DNA]</scope>
    <source>
        <strain evidence="2">CECT 8089</strain>
    </source>
</reference>
<proteinExistence type="predicted"/>
<dbReference type="Proteomes" id="UP000184305">
    <property type="component" value="Unassembled WGS sequence"/>
</dbReference>
<sequence>MDSQDNFVPYFKNRHYKPTKKNTKNMKIPKTIIAVANHNKSLVGLRLIFILRPLINLIP</sequence>
<evidence type="ECO:0000313" key="2">
    <source>
        <dbReference type="Proteomes" id="UP000184305"/>
    </source>
</evidence>
<accession>A0A1M7NJF9</accession>
<dbReference type="STRING" id="1220495.SAMN05216288_0332"/>
<dbReference type="EMBL" id="FRBQ01000012">
    <property type="protein sequence ID" value="SHN03420.1"/>
    <property type="molecule type" value="Genomic_DNA"/>
</dbReference>
<keyword evidence="2" id="KW-1185">Reference proteome</keyword>
<dbReference type="AlphaFoldDB" id="A0A1M7NJF9"/>
<evidence type="ECO:0000313" key="1">
    <source>
        <dbReference type="EMBL" id="SHN03420.1"/>
    </source>
</evidence>
<gene>
    <name evidence="1" type="ORF">SAMN05216288_0332</name>
</gene>
<protein>
    <submittedName>
        <fullName evidence="1">Uncharacterized protein</fullName>
    </submittedName>
</protein>